<comment type="caution">
    <text evidence="1">The sequence shown here is derived from an EMBL/GenBank/DDBJ whole genome shotgun (WGS) entry which is preliminary data.</text>
</comment>
<sequence>MCLSLPAFHVIWGRVKLCGPANLVSRTDAPACVIWEAQVRAFCSCTGRGGLIHVCSLRTCLICLFIHTAVFPGSTWANAEFFARHHTCGVCRNLPEANLTWYLESTVSLAATLLCVIDLVWSI</sequence>
<gene>
    <name evidence="1" type="ORF">mRhiFer1_008396</name>
</gene>
<evidence type="ECO:0000313" key="1">
    <source>
        <dbReference type="EMBL" id="KAF6323419.1"/>
    </source>
</evidence>
<accession>A0A7J7VE65</accession>
<organism evidence="1 2">
    <name type="scientific">Rhinolophus ferrumequinum</name>
    <name type="common">Greater horseshoe bat</name>
    <dbReference type="NCBI Taxonomy" id="59479"/>
    <lineage>
        <taxon>Eukaryota</taxon>
        <taxon>Metazoa</taxon>
        <taxon>Chordata</taxon>
        <taxon>Craniata</taxon>
        <taxon>Vertebrata</taxon>
        <taxon>Euteleostomi</taxon>
        <taxon>Mammalia</taxon>
        <taxon>Eutheria</taxon>
        <taxon>Laurasiatheria</taxon>
        <taxon>Chiroptera</taxon>
        <taxon>Yinpterochiroptera</taxon>
        <taxon>Rhinolophoidea</taxon>
        <taxon>Rhinolophidae</taxon>
        <taxon>Rhinolophinae</taxon>
        <taxon>Rhinolophus</taxon>
    </lineage>
</organism>
<name>A0A7J7VE65_RHIFE</name>
<evidence type="ECO:0000313" key="2">
    <source>
        <dbReference type="Proteomes" id="UP000585614"/>
    </source>
</evidence>
<proteinExistence type="predicted"/>
<dbReference type="Proteomes" id="UP000585614">
    <property type="component" value="Unassembled WGS sequence"/>
</dbReference>
<protein>
    <submittedName>
        <fullName evidence="1">Uncharacterized protein</fullName>
    </submittedName>
</protein>
<dbReference type="EMBL" id="JACAGC010000013">
    <property type="protein sequence ID" value="KAF6323419.1"/>
    <property type="molecule type" value="Genomic_DNA"/>
</dbReference>
<reference evidence="1 2" key="1">
    <citation type="journal article" date="2020" name="Nature">
        <title>Six reference-quality genomes reveal evolution of bat adaptations.</title>
        <authorList>
            <person name="Jebb D."/>
            <person name="Huang Z."/>
            <person name="Pippel M."/>
            <person name="Hughes G.M."/>
            <person name="Lavrichenko K."/>
            <person name="Devanna P."/>
            <person name="Winkler S."/>
            <person name="Jermiin L.S."/>
            <person name="Skirmuntt E.C."/>
            <person name="Katzourakis A."/>
            <person name="Burkitt-Gray L."/>
            <person name="Ray D.A."/>
            <person name="Sullivan K.A.M."/>
            <person name="Roscito J.G."/>
            <person name="Kirilenko B.M."/>
            <person name="Davalos L.M."/>
            <person name="Corthals A.P."/>
            <person name="Power M.L."/>
            <person name="Jones G."/>
            <person name="Ransome R.D."/>
            <person name="Dechmann D.K.N."/>
            <person name="Locatelli A.G."/>
            <person name="Puechmaille S.J."/>
            <person name="Fedrigo O."/>
            <person name="Jarvis E.D."/>
            <person name="Hiller M."/>
            <person name="Vernes S.C."/>
            <person name="Myers E.W."/>
            <person name="Teeling E.C."/>
        </authorList>
    </citation>
    <scope>NUCLEOTIDE SEQUENCE [LARGE SCALE GENOMIC DNA]</scope>
    <source>
        <strain evidence="1">MRhiFer1</strain>
        <tissue evidence="1">Lung</tissue>
    </source>
</reference>
<dbReference type="AlphaFoldDB" id="A0A7J7VE65"/>